<dbReference type="HOGENOM" id="CLU_208867_0_0_9"/>
<reference evidence="1 2" key="1">
    <citation type="journal article" date="2012" name="J. Biotechnol.">
        <title>Genome sequence of the plant growth promoting strain Bacillus amyloliquefaciens subsp. plantarum B9601-Y2 and expression of mersacidin and other secondary metabolites.</title>
        <authorList>
            <person name="He P."/>
            <person name="Hao K."/>
            <person name="Blom J."/>
            <person name="Ruckert C."/>
            <person name="Vater J."/>
            <person name="Mao Z."/>
            <person name="Wu Y."/>
            <person name="Hou M."/>
            <person name="He P."/>
            <person name="He Y."/>
            <person name="Borriss R."/>
        </authorList>
    </citation>
    <scope>NUCLEOTIDE SEQUENCE [LARGE SCALE GENOMIC DNA]</scope>
    <source>
        <strain evidence="1">Y2</strain>
    </source>
</reference>
<dbReference type="EMBL" id="CP003332">
    <property type="protein sequence ID" value="AFJ63512.1"/>
    <property type="molecule type" value="Genomic_DNA"/>
</dbReference>
<dbReference type="NCBIfam" id="TIGR02863">
    <property type="entry name" value="spore_sspJ"/>
    <property type="match status" value="1"/>
</dbReference>
<dbReference type="Proteomes" id="UP000002878">
    <property type="component" value="Chromosome"/>
</dbReference>
<protein>
    <submittedName>
        <fullName evidence="1">Small acid-soluble spore protein J (Minor)</fullName>
    </submittedName>
</protein>
<dbReference type="InterPro" id="IPR014220">
    <property type="entry name" value="SASP_SspJ"/>
</dbReference>
<name>I2CA38_BACAY</name>
<dbReference type="PATRIC" id="fig|1126211.3.peg.3472"/>
<evidence type="ECO:0000313" key="2">
    <source>
        <dbReference type="Proteomes" id="UP000002878"/>
    </source>
</evidence>
<dbReference type="Pfam" id="PF09575">
    <property type="entry name" value="Spore_SspJ"/>
    <property type="match status" value="1"/>
</dbReference>
<dbReference type="KEGG" id="bya:BANAU_3236"/>
<proteinExistence type="predicted"/>
<accession>I2CA38</accession>
<gene>
    <name evidence="1" type="primary">sspJ</name>
    <name evidence="1" type="ORF">MUS_3643</name>
</gene>
<organism evidence="1 2">
    <name type="scientific">Bacillus amyloliquefaciens (strain Y2)</name>
    <name type="common">Bacillus amyloliquefaciens subsp. plantarum (strain B9601-Y2)</name>
    <dbReference type="NCBI Taxonomy" id="1155777"/>
    <lineage>
        <taxon>Bacteria</taxon>
        <taxon>Bacillati</taxon>
        <taxon>Bacillota</taxon>
        <taxon>Bacilli</taxon>
        <taxon>Bacillales</taxon>
        <taxon>Bacillaceae</taxon>
        <taxon>Bacillus</taxon>
        <taxon>Bacillus amyloliquefaciens group</taxon>
    </lineage>
</organism>
<evidence type="ECO:0000313" key="1">
    <source>
        <dbReference type="EMBL" id="AFJ63512.1"/>
    </source>
</evidence>
<dbReference type="AlphaFoldDB" id="I2CA38"/>
<sequence>MAFFNKEKGKNSDKNKNVIQGALDDAGAALKDDPLQEAVQKKKTTADHIRRVGRTLYPFSI</sequence>
<dbReference type="KEGG" id="bqy:MUS_3643"/>